<feature type="compositionally biased region" description="Low complexity" evidence="1">
    <location>
        <begin position="178"/>
        <end position="192"/>
    </location>
</feature>
<feature type="compositionally biased region" description="Basic and acidic residues" evidence="1">
    <location>
        <begin position="224"/>
        <end position="243"/>
    </location>
</feature>
<evidence type="ECO:0000256" key="1">
    <source>
        <dbReference type="SAM" id="MobiDB-lite"/>
    </source>
</evidence>
<reference evidence="2 3" key="1">
    <citation type="submission" date="2024-01" db="EMBL/GenBank/DDBJ databases">
        <title>A draft genome for the cacao thread blight pathogen Marasmiellus scandens.</title>
        <authorList>
            <person name="Baruah I.K."/>
            <person name="Leung J."/>
            <person name="Bukari Y."/>
            <person name="Amoako-Attah I."/>
            <person name="Meinhardt L.W."/>
            <person name="Bailey B.A."/>
            <person name="Cohen S.P."/>
        </authorList>
    </citation>
    <scope>NUCLEOTIDE SEQUENCE [LARGE SCALE GENOMIC DNA]</scope>
    <source>
        <strain evidence="2 3">GH-19</strain>
    </source>
</reference>
<dbReference type="EMBL" id="JBANRG010000003">
    <property type="protein sequence ID" value="KAK7468272.1"/>
    <property type="molecule type" value="Genomic_DNA"/>
</dbReference>
<gene>
    <name evidence="2" type="ORF">VKT23_002782</name>
</gene>
<feature type="region of interest" description="Disordered" evidence="1">
    <location>
        <begin position="219"/>
        <end position="277"/>
    </location>
</feature>
<proteinExistence type="predicted"/>
<keyword evidence="3" id="KW-1185">Reference proteome</keyword>
<organism evidence="2 3">
    <name type="scientific">Marasmiellus scandens</name>
    <dbReference type="NCBI Taxonomy" id="2682957"/>
    <lineage>
        <taxon>Eukaryota</taxon>
        <taxon>Fungi</taxon>
        <taxon>Dikarya</taxon>
        <taxon>Basidiomycota</taxon>
        <taxon>Agaricomycotina</taxon>
        <taxon>Agaricomycetes</taxon>
        <taxon>Agaricomycetidae</taxon>
        <taxon>Agaricales</taxon>
        <taxon>Marasmiineae</taxon>
        <taxon>Omphalotaceae</taxon>
        <taxon>Marasmiellus</taxon>
    </lineage>
</organism>
<name>A0ABR1K1L7_9AGAR</name>
<protein>
    <submittedName>
        <fullName evidence="2">Uncharacterized protein</fullName>
    </submittedName>
</protein>
<feature type="region of interest" description="Disordered" evidence="1">
    <location>
        <begin position="122"/>
        <end position="192"/>
    </location>
</feature>
<feature type="compositionally biased region" description="Basic residues" evidence="1">
    <location>
        <begin position="249"/>
        <end position="261"/>
    </location>
</feature>
<sequence>MDSVPTSSQTFDNHAEVKVEEVGTVEAGANAEDTRMDIVSPSLLSSSGQVSNVASDYSPPTPSAPSSPSLILAFEASGSNTSLYPPSPSPFNSTSPNANTIAQPNYLHPHSSVATAVANFRPSPRDVISGIAPHVFDERRRRRRGSRRSSNSFSRYERDSGSGSRSRSRSRSQRRPSLESSSRSASVARYSVTCESSPLRVSAVIAVDDLDLFLDATATNTTDKNGHDTNQDGLGGRRKENQELPKAPSKPRKTSFMKRPRTASAADCQSSQATNKPSHFAMIRNGGKLDSDSRSVHSVSRRNSLNVKMDSLKMGLKGLMLDMQLLKSITGKLKTKP</sequence>
<evidence type="ECO:0000313" key="3">
    <source>
        <dbReference type="Proteomes" id="UP001498398"/>
    </source>
</evidence>
<evidence type="ECO:0000313" key="2">
    <source>
        <dbReference type="EMBL" id="KAK7468272.1"/>
    </source>
</evidence>
<feature type="compositionally biased region" description="Polar residues" evidence="1">
    <location>
        <begin position="267"/>
        <end position="277"/>
    </location>
</feature>
<feature type="region of interest" description="Disordered" evidence="1">
    <location>
        <begin position="1"/>
        <end position="107"/>
    </location>
</feature>
<dbReference type="Proteomes" id="UP001498398">
    <property type="component" value="Unassembled WGS sequence"/>
</dbReference>
<comment type="caution">
    <text evidence="2">The sequence shown here is derived from an EMBL/GenBank/DDBJ whole genome shotgun (WGS) entry which is preliminary data.</text>
</comment>
<feature type="compositionally biased region" description="Low complexity" evidence="1">
    <location>
        <begin position="90"/>
        <end position="99"/>
    </location>
</feature>
<feature type="compositionally biased region" description="Polar residues" evidence="1">
    <location>
        <begin position="1"/>
        <end position="12"/>
    </location>
</feature>
<accession>A0ABR1K1L7</accession>